<name>A0A388KAH4_CHABU</name>
<gene>
    <name evidence="1" type="ORF">CBR_g78839</name>
</gene>
<dbReference type="Gramene" id="GBG67058">
    <property type="protein sequence ID" value="GBG67058"/>
    <property type="gene ID" value="CBR_g78839"/>
</dbReference>
<dbReference type="AlphaFoldDB" id="A0A388KAH4"/>
<accession>A0A388KAH4</accession>
<dbReference type="OMA" id="PSWIYMA"/>
<dbReference type="Proteomes" id="UP000265515">
    <property type="component" value="Unassembled WGS sequence"/>
</dbReference>
<organism evidence="1 2">
    <name type="scientific">Chara braunii</name>
    <name type="common">Braun's stonewort</name>
    <dbReference type="NCBI Taxonomy" id="69332"/>
    <lineage>
        <taxon>Eukaryota</taxon>
        <taxon>Viridiplantae</taxon>
        <taxon>Streptophyta</taxon>
        <taxon>Charophyceae</taxon>
        <taxon>Charales</taxon>
        <taxon>Characeae</taxon>
        <taxon>Chara</taxon>
    </lineage>
</organism>
<protein>
    <submittedName>
        <fullName evidence="1">Uncharacterized protein</fullName>
    </submittedName>
</protein>
<comment type="caution">
    <text evidence="1">The sequence shown here is derived from an EMBL/GenBank/DDBJ whole genome shotgun (WGS) entry which is preliminary data.</text>
</comment>
<dbReference type="EMBL" id="BFEA01000082">
    <property type="protein sequence ID" value="GBG67058.1"/>
    <property type="molecule type" value="Genomic_DNA"/>
</dbReference>
<sequence>MEAGKRHSHGVGMLPDLVRHLLFKYEYHAMMRLVDTGNAHLVPYFDKTFSYVDDLGAVNNAIIKSFLEKGESRQSDDPSWIYMAQYIEIKENTEVDEEGFGRVASFLSVTLTVTSPADGSYSTSRHDRRMGLVFAPCRFIKFRSNKSIRQSMQIITAQVAQILLLCSEPEDAANQLAGIVATMRDNGFAASACWAVVKKTLRNANLYQPGRLSVHMIKEALADLHGITD</sequence>
<reference evidence="1 2" key="1">
    <citation type="journal article" date="2018" name="Cell">
        <title>The Chara Genome: Secondary Complexity and Implications for Plant Terrestrialization.</title>
        <authorList>
            <person name="Nishiyama T."/>
            <person name="Sakayama H."/>
            <person name="Vries J.D."/>
            <person name="Buschmann H."/>
            <person name="Saint-Marcoux D."/>
            <person name="Ullrich K.K."/>
            <person name="Haas F.B."/>
            <person name="Vanderstraeten L."/>
            <person name="Becker D."/>
            <person name="Lang D."/>
            <person name="Vosolsobe S."/>
            <person name="Rombauts S."/>
            <person name="Wilhelmsson P.K.I."/>
            <person name="Janitza P."/>
            <person name="Kern R."/>
            <person name="Heyl A."/>
            <person name="Rumpler F."/>
            <person name="Villalobos L.I.A.C."/>
            <person name="Clay J.M."/>
            <person name="Skokan R."/>
            <person name="Toyoda A."/>
            <person name="Suzuki Y."/>
            <person name="Kagoshima H."/>
            <person name="Schijlen E."/>
            <person name="Tajeshwar N."/>
            <person name="Catarino B."/>
            <person name="Hetherington A.J."/>
            <person name="Saltykova A."/>
            <person name="Bonnot C."/>
            <person name="Breuninger H."/>
            <person name="Symeonidi A."/>
            <person name="Radhakrishnan G.V."/>
            <person name="Van Nieuwerburgh F."/>
            <person name="Deforce D."/>
            <person name="Chang C."/>
            <person name="Karol K.G."/>
            <person name="Hedrich R."/>
            <person name="Ulvskov P."/>
            <person name="Glockner G."/>
            <person name="Delwiche C.F."/>
            <person name="Petrasek J."/>
            <person name="Van de Peer Y."/>
            <person name="Friml J."/>
            <person name="Beilby M."/>
            <person name="Dolan L."/>
            <person name="Kohara Y."/>
            <person name="Sugano S."/>
            <person name="Fujiyama A."/>
            <person name="Delaux P.-M."/>
            <person name="Quint M."/>
            <person name="TheiBen G."/>
            <person name="Hagemann M."/>
            <person name="Harholt J."/>
            <person name="Dunand C."/>
            <person name="Zachgo S."/>
            <person name="Langdale J."/>
            <person name="Maumus F."/>
            <person name="Straeten D.V.D."/>
            <person name="Gould S.B."/>
            <person name="Rensing S.A."/>
        </authorList>
    </citation>
    <scope>NUCLEOTIDE SEQUENCE [LARGE SCALE GENOMIC DNA]</scope>
    <source>
        <strain evidence="1 2">S276</strain>
    </source>
</reference>
<evidence type="ECO:0000313" key="2">
    <source>
        <dbReference type="Proteomes" id="UP000265515"/>
    </source>
</evidence>
<proteinExistence type="predicted"/>
<evidence type="ECO:0000313" key="1">
    <source>
        <dbReference type="EMBL" id="GBG67058.1"/>
    </source>
</evidence>
<keyword evidence="2" id="KW-1185">Reference proteome</keyword>